<evidence type="ECO:0000313" key="3">
    <source>
        <dbReference type="Proteomes" id="UP000077315"/>
    </source>
</evidence>
<feature type="compositionally biased region" description="Polar residues" evidence="1">
    <location>
        <begin position="50"/>
        <end position="63"/>
    </location>
</feature>
<dbReference type="GeneID" id="28996294"/>
<evidence type="ECO:0000256" key="1">
    <source>
        <dbReference type="SAM" id="MobiDB-lite"/>
    </source>
</evidence>
<sequence length="227" mass="25456">MPVYSPSLASFWDDMRAIEPPSIRLERRARERSSVWRHSFHPLEMPPAETTANNPDYSPISSTDSEPIAIFEADSSDDSQTTTPGRPEDLETVVRALHRFHLFRRLLPATERPSALGLSLPSTAVLSLLCDEDNKQEWLTQYLTPDGDFDPGLAVLAAAVYEQSRTEGPVCCRDILTAGEELYGEDWPSRLHPKGRSHVLDKLSTVAHIQQKLKDSGRLETVDHAIR</sequence>
<dbReference type="Proteomes" id="UP000077315">
    <property type="component" value="Unassembled WGS sequence"/>
</dbReference>
<organism evidence="2 3">
    <name type="scientific">Phycomyces blakesleeanus (strain ATCC 8743b / DSM 1359 / FGSC 10004 / NBRC 33097 / NRRL 1555)</name>
    <dbReference type="NCBI Taxonomy" id="763407"/>
    <lineage>
        <taxon>Eukaryota</taxon>
        <taxon>Fungi</taxon>
        <taxon>Fungi incertae sedis</taxon>
        <taxon>Mucoromycota</taxon>
        <taxon>Mucoromycotina</taxon>
        <taxon>Mucoromycetes</taxon>
        <taxon>Mucorales</taxon>
        <taxon>Phycomycetaceae</taxon>
        <taxon>Phycomyces</taxon>
    </lineage>
</organism>
<keyword evidence="3" id="KW-1185">Reference proteome</keyword>
<reference evidence="3" key="1">
    <citation type="submission" date="2015-06" db="EMBL/GenBank/DDBJ databases">
        <title>Expansion of signal transduction pathways in fungi by whole-genome duplication.</title>
        <authorList>
            <consortium name="DOE Joint Genome Institute"/>
            <person name="Corrochano L.M."/>
            <person name="Kuo A."/>
            <person name="Marcet-Houben M."/>
            <person name="Polaino S."/>
            <person name="Salamov A."/>
            <person name="Villalobos J.M."/>
            <person name="Alvarez M.I."/>
            <person name="Avalos J."/>
            <person name="Benito E.P."/>
            <person name="Benoit I."/>
            <person name="Burger G."/>
            <person name="Camino L.P."/>
            <person name="Canovas D."/>
            <person name="Cerda-Olmedo E."/>
            <person name="Cheng J.-F."/>
            <person name="Dominguez A."/>
            <person name="Elias M."/>
            <person name="Eslava A.P."/>
            <person name="Glaser F."/>
            <person name="Grimwood J."/>
            <person name="Gutierrez G."/>
            <person name="Heitman J."/>
            <person name="Henrissat B."/>
            <person name="Iturriaga E.A."/>
            <person name="Lang B.F."/>
            <person name="Lavin J.L."/>
            <person name="Lee S."/>
            <person name="Li W."/>
            <person name="Lindquist E."/>
            <person name="Lopez-Garcia S."/>
            <person name="Luque E.M."/>
            <person name="Marcos A.T."/>
            <person name="Martin J."/>
            <person name="McCluskey K."/>
            <person name="Medina H.R."/>
            <person name="Miralles-Duran A."/>
            <person name="Miyazaki A."/>
            <person name="Munoz-Torres E."/>
            <person name="Oguiza J.A."/>
            <person name="Ohm R."/>
            <person name="Olmedo M."/>
            <person name="Orejas M."/>
            <person name="Ortiz-Castellanos L."/>
            <person name="Pisabarro A.G."/>
            <person name="Rodriguez-Romero J."/>
            <person name="Ruiz-Herrera J."/>
            <person name="Ruiz-Vazquez R."/>
            <person name="Sanz C."/>
            <person name="Schackwitz W."/>
            <person name="Schmutz J."/>
            <person name="Shahriari M."/>
            <person name="Shelest E."/>
            <person name="Silva-Franco F."/>
            <person name="Soanes D."/>
            <person name="Syed K."/>
            <person name="Tagua V.G."/>
            <person name="Talbot N.J."/>
            <person name="Thon M."/>
            <person name="De vries R.P."/>
            <person name="Wiebenga A."/>
            <person name="Yadav J.S."/>
            <person name="Braun E.L."/>
            <person name="Baker S."/>
            <person name="Garre V."/>
            <person name="Horwitz B."/>
            <person name="Torres-Martinez S."/>
            <person name="Idnurm A."/>
            <person name="Herrera-Estrella A."/>
            <person name="Gabaldon T."/>
            <person name="Grigoriev I.V."/>
        </authorList>
    </citation>
    <scope>NUCLEOTIDE SEQUENCE [LARGE SCALE GENOMIC DNA]</scope>
    <source>
        <strain evidence="3">NRRL 1555(-)</strain>
    </source>
</reference>
<gene>
    <name evidence="2" type="ORF">PHYBLDRAFT_166262</name>
</gene>
<dbReference type="AlphaFoldDB" id="A0A163AWQ2"/>
<accession>A0A163AWQ2</accession>
<dbReference type="RefSeq" id="XP_018294331.1">
    <property type="nucleotide sequence ID" value="XM_018435388.1"/>
</dbReference>
<feature type="region of interest" description="Disordered" evidence="1">
    <location>
        <begin position="40"/>
        <end position="63"/>
    </location>
</feature>
<dbReference type="VEuPathDB" id="FungiDB:PHYBLDRAFT_166262"/>
<dbReference type="EMBL" id="KV440976">
    <property type="protein sequence ID" value="OAD76291.1"/>
    <property type="molecule type" value="Genomic_DNA"/>
</dbReference>
<dbReference type="InParanoid" id="A0A163AWQ2"/>
<evidence type="ECO:0000313" key="2">
    <source>
        <dbReference type="EMBL" id="OAD76291.1"/>
    </source>
</evidence>
<protein>
    <submittedName>
        <fullName evidence="2">Uncharacterized protein</fullName>
    </submittedName>
</protein>
<name>A0A163AWQ2_PHYB8</name>
<proteinExistence type="predicted"/>
<dbReference type="OrthoDB" id="2274111at2759"/>